<protein>
    <submittedName>
        <fullName evidence="1">Copper resistance protein B</fullName>
    </submittedName>
</protein>
<evidence type="ECO:0000313" key="1">
    <source>
        <dbReference type="EMBL" id="MFA0811560.1"/>
    </source>
</evidence>
<keyword evidence="2" id="KW-1185">Reference proteome</keyword>
<dbReference type="Proteomes" id="UP001569428">
    <property type="component" value="Unassembled WGS sequence"/>
</dbReference>
<reference evidence="1 2" key="1">
    <citation type="submission" date="2024-08" db="EMBL/GenBank/DDBJ databases">
        <authorList>
            <person name="Ishaq N."/>
        </authorList>
    </citation>
    <scope>NUCLEOTIDE SEQUENCE [LARGE SCALE GENOMIC DNA]</scope>
    <source>
        <strain evidence="1 2">DSM 18651</strain>
    </source>
</reference>
<organism evidence="1 2">
    <name type="scientific">Microbulbifer epialgicus</name>
    <dbReference type="NCBI Taxonomy" id="393907"/>
    <lineage>
        <taxon>Bacteria</taxon>
        <taxon>Pseudomonadati</taxon>
        <taxon>Pseudomonadota</taxon>
        <taxon>Gammaproteobacteria</taxon>
        <taxon>Cellvibrionales</taxon>
        <taxon>Microbulbiferaceae</taxon>
        <taxon>Microbulbifer</taxon>
    </lineage>
</organism>
<gene>
    <name evidence="1" type="ORF">ACCI49_11580</name>
</gene>
<dbReference type="InterPro" id="IPR007939">
    <property type="entry name" value="Cu-R_B_prcur"/>
</dbReference>
<name>A0ABV4P0V0_9GAMM</name>
<dbReference type="EMBL" id="JBGMEK010000022">
    <property type="protein sequence ID" value="MFA0811560.1"/>
    <property type="molecule type" value="Genomic_DNA"/>
</dbReference>
<dbReference type="Pfam" id="PF05275">
    <property type="entry name" value="CopB"/>
    <property type="match status" value="1"/>
</dbReference>
<dbReference type="RefSeq" id="WP_371839138.1">
    <property type="nucleotide sequence ID" value="NZ_JBGMEK010000022.1"/>
</dbReference>
<accession>A0ABV4P0V0</accession>
<comment type="caution">
    <text evidence="1">The sequence shown here is derived from an EMBL/GenBank/DDBJ whole genome shotgun (WGS) entry which is preliminary data.</text>
</comment>
<sequence>MSGLLTGLNSSGQWYGFFEAELGLRLLSKIHPKIHPKFLPYIGVHYEQEVGNTADFAREEGEDVYSTLWIIGFRAWY</sequence>
<proteinExistence type="predicted"/>
<evidence type="ECO:0000313" key="2">
    <source>
        <dbReference type="Proteomes" id="UP001569428"/>
    </source>
</evidence>